<feature type="domain" description="Large ribosomal subunit protein bL25 L25" evidence="7">
    <location>
        <begin position="7"/>
        <end position="94"/>
    </location>
</feature>
<evidence type="ECO:0000313" key="10">
    <source>
        <dbReference type="Proteomes" id="UP000256900"/>
    </source>
</evidence>
<dbReference type="GO" id="GO:0006412">
    <property type="term" value="P:translation"/>
    <property type="evidence" value="ECO:0007669"/>
    <property type="project" value="UniProtKB-UniRule"/>
</dbReference>
<dbReference type="InterPro" id="IPR011035">
    <property type="entry name" value="Ribosomal_bL25/Gln-tRNA_synth"/>
</dbReference>
<keyword evidence="3 5" id="KW-0689">Ribosomal protein</keyword>
<dbReference type="Pfam" id="PF01386">
    <property type="entry name" value="Ribosomal_L25p"/>
    <property type="match status" value="1"/>
</dbReference>
<evidence type="ECO:0000259" key="8">
    <source>
        <dbReference type="Pfam" id="PF14693"/>
    </source>
</evidence>
<evidence type="ECO:0000256" key="4">
    <source>
        <dbReference type="ARBA" id="ARBA00023274"/>
    </source>
</evidence>
<evidence type="ECO:0000256" key="2">
    <source>
        <dbReference type="ARBA" id="ARBA00022884"/>
    </source>
</evidence>
<dbReference type="NCBIfam" id="TIGR00731">
    <property type="entry name" value="bL25_bact_ctc"/>
    <property type="match status" value="1"/>
</dbReference>
<accession>A0A3D9Z2L6</accession>
<dbReference type="InterPro" id="IPR020930">
    <property type="entry name" value="Ribosomal_uL5_bac-type"/>
</dbReference>
<gene>
    <name evidence="5" type="primary">rplY</name>
    <name evidence="5" type="synonym">ctc</name>
    <name evidence="9" type="ORF">DES32_1182</name>
</gene>
<dbReference type="InterPro" id="IPR001021">
    <property type="entry name" value="Ribosomal_bL25_long"/>
</dbReference>
<keyword evidence="4 5" id="KW-0687">Ribonucleoprotein</keyword>
<dbReference type="HAMAP" id="MF_01334">
    <property type="entry name" value="Ribosomal_bL25_CTC"/>
    <property type="match status" value="1"/>
</dbReference>
<feature type="domain" description="Large ribosomal subunit protein bL25 beta" evidence="8">
    <location>
        <begin position="103"/>
        <end position="187"/>
    </location>
</feature>
<keyword evidence="1 5" id="KW-0699">rRNA-binding</keyword>
<evidence type="ECO:0000256" key="1">
    <source>
        <dbReference type="ARBA" id="ARBA00022730"/>
    </source>
</evidence>
<dbReference type="EMBL" id="QUMO01000002">
    <property type="protein sequence ID" value="REF87559.1"/>
    <property type="molecule type" value="Genomic_DNA"/>
</dbReference>
<dbReference type="Pfam" id="PF14693">
    <property type="entry name" value="Ribosomal_TL5_C"/>
    <property type="match status" value="1"/>
</dbReference>
<dbReference type="CDD" id="cd00495">
    <property type="entry name" value="Ribosomal_L25_TL5_CTC"/>
    <property type="match status" value="1"/>
</dbReference>
<dbReference type="GO" id="GO:0003735">
    <property type="term" value="F:structural constituent of ribosome"/>
    <property type="evidence" value="ECO:0007669"/>
    <property type="project" value="InterPro"/>
</dbReference>
<dbReference type="InterPro" id="IPR020056">
    <property type="entry name" value="Rbsml_bL25/Gln-tRNA_synth_N"/>
</dbReference>
<comment type="subunit">
    <text evidence="5">Part of the 50S ribosomal subunit; part of the 5S rRNA/L5/L18/L25 subcomplex. Contacts the 5S rRNA. Binds to the 5S rRNA independently of L5 and L18.</text>
</comment>
<keyword evidence="10" id="KW-1185">Reference proteome</keyword>
<dbReference type="AlphaFoldDB" id="A0A3D9Z2L6"/>
<evidence type="ECO:0000256" key="6">
    <source>
        <dbReference type="SAM" id="MobiDB-lite"/>
    </source>
</evidence>
<evidence type="ECO:0000256" key="3">
    <source>
        <dbReference type="ARBA" id="ARBA00022980"/>
    </source>
</evidence>
<keyword evidence="2 5" id="KW-0694">RNA-binding</keyword>
<dbReference type="InterPro" id="IPR037121">
    <property type="entry name" value="Ribosomal_bL25_C"/>
</dbReference>
<dbReference type="InterPro" id="IPR029751">
    <property type="entry name" value="Ribosomal_L25_dom"/>
</dbReference>
<dbReference type="Gene3D" id="2.170.120.20">
    <property type="entry name" value="Ribosomal protein L25, beta domain"/>
    <property type="match status" value="1"/>
</dbReference>
<evidence type="ECO:0000256" key="5">
    <source>
        <dbReference type="HAMAP-Rule" id="MF_01334"/>
    </source>
</evidence>
<name>A0A3D9Z2L6_9HYPH</name>
<sequence length="228" mass="23785">MAETKTLAATVRSAGGKGAARSVRREGRIPAVIYGGGDPAQAISLDWREVNKHIYAGHFLTTIYEIDVEGGKERVIPRDYQLDRINDRPVHVDFLRLKAGSTLRVAIPVHFINQDISPGIKKGGTLNIVRHSIELKVPADAIPEAITVDVGQLDIAESVHISAITLPAGVRPVDTQHDFTIATIAPPIAVIETPAAAAATTAPAAGGAAPAAGATPDAKAAAAAKPKK</sequence>
<dbReference type="RefSeq" id="WP_115835747.1">
    <property type="nucleotide sequence ID" value="NZ_CP025086.1"/>
</dbReference>
<evidence type="ECO:0000313" key="9">
    <source>
        <dbReference type="EMBL" id="REF87559.1"/>
    </source>
</evidence>
<dbReference type="NCBIfam" id="NF004128">
    <property type="entry name" value="PRK05618.1-2"/>
    <property type="match status" value="1"/>
</dbReference>
<dbReference type="InterPro" id="IPR020057">
    <property type="entry name" value="Ribosomal_bL25_b-dom"/>
</dbReference>
<dbReference type="SUPFAM" id="SSF50715">
    <property type="entry name" value="Ribosomal protein L25-like"/>
    <property type="match status" value="1"/>
</dbReference>
<dbReference type="GO" id="GO:0022625">
    <property type="term" value="C:cytosolic large ribosomal subunit"/>
    <property type="evidence" value="ECO:0007669"/>
    <property type="project" value="TreeGrafter"/>
</dbReference>
<dbReference type="GO" id="GO:0008097">
    <property type="term" value="F:5S rRNA binding"/>
    <property type="evidence" value="ECO:0007669"/>
    <property type="project" value="InterPro"/>
</dbReference>
<proteinExistence type="inferred from homology"/>
<comment type="similarity">
    <text evidence="5">Belongs to the bacterial ribosomal protein bL25 family. CTC subfamily.</text>
</comment>
<feature type="region of interest" description="Disordered" evidence="6">
    <location>
        <begin position="202"/>
        <end position="228"/>
    </location>
</feature>
<reference evidence="9 10" key="1">
    <citation type="submission" date="2018-08" db="EMBL/GenBank/DDBJ databases">
        <title>Genomic Encyclopedia of Type Strains, Phase IV (KMG-IV): sequencing the most valuable type-strain genomes for metagenomic binning, comparative biology and taxonomic classification.</title>
        <authorList>
            <person name="Goeker M."/>
        </authorList>
    </citation>
    <scope>NUCLEOTIDE SEQUENCE [LARGE SCALE GENOMIC DNA]</scope>
    <source>
        <strain evidence="9 10">BW863</strain>
    </source>
</reference>
<dbReference type="Gene3D" id="2.40.240.10">
    <property type="entry name" value="Ribosomal Protein L25, Chain P"/>
    <property type="match status" value="1"/>
</dbReference>
<dbReference type="OrthoDB" id="9806411at2"/>
<dbReference type="PANTHER" id="PTHR33284:SF1">
    <property type="entry name" value="RIBOSOMAL PROTEIN L25_GLN-TRNA SYNTHETASE, ANTI-CODON-BINDING DOMAIN-CONTAINING PROTEIN"/>
    <property type="match status" value="1"/>
</dbReference>
<organism evidence="9 10">
    <name type="scientific">Methylovirgula ligni</name>
    <dbReference type="NCBI Taxonomy" id="569860"/>
    <lineage>
        <taxon>Bacteria</taxon>
        <taxon>Pseudomonadati</taxon>
        <taxon>Pseudomonadota</taxon>
        <taxon>Alphaproteobacteria</taxon>
        <taxon>Hyphomicrobiales</taxon>
        <taxon>Beijerinckiaceae</taxon>
        <taxon>Methylovirgula</taxon>
    </lineage>
</organism>
<comment type="caution">
    <text evidence="9">The sequence shown here is derived from an EMBL/GenBank/DDBJ whole genome shotgun (WGS) entry which is preliminary data.</text>
</comment>
<evidence type="ECO:0000259" key="7">
    <source>
        <dbReference type="Pfam" id="PF01386"/>
    </source>
</evidence>
<protein>
    <recommendedName>
        <fullName evidence="5">Large ribosomal subunit protein bL25</fullName>
    </recommendedName>
    <alternativeName>
        <fullName evidence="5">General stress protein CTC</fullName>
    </alternativeName>
</protein>
<dbReference type="Proteomes" id="UP000256900">
    <property type="component" value="Unassembled WGS sequence"/>
</dbReference>
<dbReference type="PANTHER" id="PTHR33284">
    <property type="entry name" value="RIBOSOMAL PROTEIN L25/GLN-TRNA SYNTHETASE, ANTI-CODON-BINDING DOMAIN-CONTAINING PROTEIN"/>
    <property type="match status" value="1"/>
</dbReference>
<comment type="function">
    <text evidence="5">This is one of the proteins that binds to the 5S RNA in the ribosome where it forms part of the central protuberance.</text>
</comment>